<dbReference type="PANTHER" id="PTHR42923">
    <property type="entry name" value="PROTOPORPHYRINOGEN OXIDASE"/>
    <property type="match status" value="1"/>
</dbReference>
<gene>
    <name evidence="2" type="ORF">QF206_05145</name>
</gene>
<keyword evidence="3" id="KW-1185">Reference proteome</keyword>
<evidence type="ECO:0000259" key="1">
    <source>
        <dbReference type="Pfam" id="PF01593"/>
    </source>
</evidence>
<proteinExistence type="predicted"/>
<feature type="domain" description="Amine oxidase" evidence="1">
    <location>
        <begin position="25"/>
        <end position="280"/>
    </location>
</feature>
<dbReference type="RefSeq" id="WP_281488149.1">
    <property type="nucleotide sequence ID" value="NZ_JASATX010000002.1"/>
</dbReference>
<dbReference type="PANTHER" id="PTHR42923:SF3">
    <property type="entry name" value="PROTOPORPHYRINOGEN OXIDASE"/>
    <property type="match status" value="1"/>
</dbReference>
<accession>A0AAW6T501</accession>
<dbReference type="Gene3D" id="3.90.660.20">
    <property type="entry name" value="Protoporphyrinogen oxidase, mitochondrial, domain 2"/>
    <property type="match status" value="1"/>
</dbReference>
<organism evidence="2 3">
    <name type="scientific">Ruicaihuangia caeni</name>
    <dbReference type="NCBI Taxonomy" id="3042517"/>
    <lineage>
        <taxon>Bacteria</taxon>
        <taxon>Bacillati</taxon>
        <taxon>Actinomycetota</taxon>
        <taxon>Actinomycetes</taxon>
        <taxon>Micrococcales</taxon>
        <taxon>Microbacteriaceae</taxon>
        <taxon>Ruicaihuangia</taxon>
    </lineage>
</organism>
<dbReference type="EMBL" id="JASATX010000002">
    <property type="protein sequence ID" value="MDI2098349.1"/>
    <property type="molecule type" value="Genomic_DNA"/>
</dbReference>
<sequence length="449" mass="45368">MNDAQRGASPRSASTPVVVVGGGVGGLVVARELARSCIRVTLLEASDRLGGQVRRLTLAGLDLDVGAEAFATKSTTVADLARELGLEADIVAPAPLRAWLQPVTGAARPLPSTGLLGIPSKPLARDVIASVGIFGAARAAVDRVMPRRVGADAESLGDLVRIRMGAAVHDRLVSPVVTGVHSASPAELSVDRAAPGLRAALLRSGSLSRAVGELRRAAPAGAAVAGIRGGIARLVDSLELELHALGVDVRLGAAVESVSPDGVQLAGGEHVAGRVVVAAPGMLGPSPTRPAVVAVLVLRSAQLDAAPRGTGLLVAPGAPGIRARALTHQTAKWPWLAERAAGQGEGLHVVRLSYAGADADLPTIALRDASTLLGVRLTASDLVESAIVTWQRAAVSESPVPEGVLLVGETAAGGGLAAVVAHARRTARELAHDIAGETAEGAPRRLGQG</sequence>
<dbReference type="InterPro" id="IPR036188">
    <property type="entry name" value="FAD/NAD-bd_sf"/>
</dbReference>
<name>A0AAW6T501_9MICO</name>
<dbReference type="SUPFAM" id="SSF51905">
    <property type="entry name" value="FAD/NAD(P)-binding domain"/>
    <property type="match status" value="1"/>
</dbReference>
<dbReference type="Gene3D" id="1.10.3110.10">
    <property type="entry name" value="protoporphyrinogen ix oxidase, domain 3"/>
    <property type="match status" value="1"/>
</dbReference>
<dbReference type="GO" id="GO:0016491">
    <property type="term" value="F:oxidoreductase activity"/>
    <property type="evidence" value="ECO:0007669"/>
    <property type="project" value="InterPro"/>
</dbReference>
<dbReference type="SUPFAM" id="SSF54373">
    <property type="entry name" value="FAD-linked reductases, C-terminal domain"/>
    <property type="match status" value="1"/>
</dbReference>
<protein>
    <submittedName>
        <fullName evidence="2">FAD-dependent oxidoreductase</fullName>
    </submittedName>
</protein>
<evidence type="ECO:0000313" key="2">
    <source>
        <dbReference type="EMBL" id="MDI2098349.1"/>
    </source>
</evidence>
<evidence type="ECO:0000313" key="3">
    <source>
        <dbReference type="Proteomes" id="UP001321506"/>
    </source>
</evidence>
<dbReference type="Gene3D" id="3.50.50.60">
    <property type="entry name" value="FAD/NAD(P)-binding domain"/>
    <property type="match status" value="1"/>
</dbReference>
<comment type="caution">
    <text evidence="2">The sequence shown here is derived from an EMBL/GenBank/DDBJ whole genome shotgun (WGS) entry which is preliminary data.</text>
</comment>
<reference evidence="2 3" key="1">
    <citation type="submission" date="2023-04" db="EMBL/GenBank/DDBJ databases">
        <title>Klugiella caeni sp. nov. isolated from the sludge of biochemical tank.</title>
        <authorList>
            <person name="Geng K."/>
        </authorList>
    </citation>
    <scope>NUCLEOTIDE SEQUENCE [LARGE SCALE GENOMIC DNA]</scope>
    <source>
        <strain evidence="2 3">YN-L-19</strain>
    </source>
</reference>
<dbReference type="InterPro" id="IPR002937">
    <property type="entry name" value="Amino_oxidase"/>
</dbReference>
<dbReference type="InterPro" id="IPR050464">
    <property type="entry name" value="Zeta_carotene_desat/Oxidored"/>
</dbReference>
<dbReference type="Proteomes" id="UP001321506">
    <property type="component" value="Unassembled WGS sequence"/>
</dbReference>
<dbReference type="AlphaFoldDB" id="A0AAW6T501"/>
<dbReference type="Pfam" id="PF01593">
    <property type="entry name" value="Amino_oxidase"/>
    <property type="match status" value="1"/>
</dbReference>